<reference evidence="13 14" key="1">
    <citation type="submission" date="2021-03" db="EMBL/GenBank/DDBJ databases">
        <title>Actinoplanes flavus sp. nov., a novel actinomycete isolated from Coconut Palm rhizosphere soil.</title>
        <authorList>
            <person name="Luo X."/>
        </authorList>
    </citation>
    <scope>NUCLEOTIDE SEQUENCE [LARGE SCALE GENOMIC DNA]</scope>
    <source>
        <strain evidence="13 14">NEAU-H7</strain>
    </source>
</reference>
<dbReference type="PROSITE" id="PS50894">
    <property type="entry name" value="HPT"/>
    <property type="match status" value="1"/>
</dbReference>
<dbReference type="Pfam" id="PF01627">
    <property type="entry name" value="Hpt"/>
    <property type="match status" value="1"/>
</dbReference>
<dbReference type="InterPro" id="IPR005467">
    <property type="entry name" value="His_kinase_dom"/>
</dbReference>
<dbReference type="EMBL" id="JAGFNS010000009">
    <property type="protein sequence ID" value="MBO3738991.1"/>
    <property type="molecule type" value="Genomic_DNA"/>
</dbReference>
<feature type="domain" description="Histidine kinase" evidence="10">
    <location>
        <begin position="171"/>
        <end position="413"/>
    </location>
</feature>
<dbReference type="SMART" id="SM00073">
    <property type="entry name" value="HPT"/>
    <property type="match status" value="1"/>
</dbReference>
<evidence type="ECO:0000313" key="14">
    <source>
        <dbReference type="Proteomes" id="UP000679690"/>
    </source>
</evidence>
<accession>A0ABS3ULD0</accession>
<evidence type="ECO:0000256" key="1">
    <source>
        <dbReference type="ARBA" id="ARBA00000085"/>
    </source>
</evidence>
<feature type="modified residue" description="4-aspartylphosphate" evidence="8">
    <location>
        <position position="615"/>
    </location>
</feature>
<dbReference type="SUPFAM" id="SSF47226">
    <property type="entry name" value="Histidine-containing phosphotransfer domain, HPT domain"/>
    <property type="match status" value="1"/>
</dbReference>
<keyword evidence="3 8" id="KW-0597">Phosphoprotein</keyword>
<evidence type="ECO:0000256" key="3">
    <source>
        <dbReference type="ARBA" id="ARBA00022553"/>
    </source>
</evidence>
<dbReference type="PRINTS" id="PR00344">
    <property type="entry name" value="BCTRLSENSOR"/>
</dbReference>
<dbReference type="SUPFAM" id="SSF50341">
    <property type="entry name" value="CheW-like"/>
    <property type="match status" value="1"/>
</dbReference>
<keyword evidence="4" id="KW-0808">Transferase</keyword>
<dbReference type="Gene3D" id="1.20.120.160">
    <property type="entry name" value="HPT domain"/>
    <property type="match status" value="1"/>
</dbReference>
<feature type="region of interest" description="Disordered" evidence="9">
    <location>
        <begin position="102"/>
        <end position="123"/>
    </location>
</feature>
<dbReference type="Pfam" id="PF02518">
    <property type="entry name" value="HATPase_c"/>
    <property type="match status" value="1"/>
</dbReference>
<dbReference type="Gene3D" id="3.30.565.10">
    <property type="entry name" value="Histidine kinase-like ATPase, C-terminal domain"/>
    <property type="match status" value="1"/>
</dbReference>
<dbReference type="SMART" id="SM00387">
    <property type="entry name" value="HATPase_c"/>
    <property type="match status" value="1"/>
</dbReference>
<dbReference type="PROSITE" id="PS50109">
    <property type="entry name" value="HIS_KIN"/>
    <property type="match status" value="1"/>
</dbReference>
<feature type="domain" description="Response regulatory" evidence="11">
    <location>
        <begin position="566"/>
        <end position="682"/>
    </location>
</feature>
<dbReference type="Gene3D" id="3.40.50.2300">
    <property type="match status" value="1"/>
</dbReference>
<dbReference type="Gene3D" id="2.30.30.40">
    <property type="entry name" value="SH3 Domains"/>
    <property type="match status" value="1"/>
</dbReference>
<dbReference type="InterPro" id="IPR051315">
    <property type="entry name" value="Bact_Chemotaxis_CheA"/>
</dbReference>
<name>A0ABS3ULD0_9ACTN</name>
<organism evidence="13 14">
    <name type="scientific">Actinoplanes flavus</name>
    <dbReference type="NCBI Taxonomy" id="2820290"/>
    <lineage>
        <taxon>Bacteria</taxon>
        <taxon>Bacillati</taxon>
        <taxon>Actinomycetota</taxon>
        <taxon>Actinomycetes</taxon>
        <taxon>Micromonosporales</taxon>
        <taxon>Micromonosporaceae</taxon>
        <taxon>Actinoplanes</taxon>
    </lineage>
</organism>
<gene>
    <name evidence="13" type="ORF">J5X75_15800</name>
</gene>
<keyword evidence="14" id="KW-1185">Reference proteome</keyword>
<dbReference type="PANTHER" id="PTHR43395:SF1">
    <property type="entry name" value="CHEMOTAXIS PROTEIN CHEA"/>
    <property type="match status" value="1"/>
</dbReference>
<dbReference type="RefSeq" id="WP_208468152.1">
    <property type="nucleotide sequence ID" value="NZ_JAGFNS010000009.1"/>
</dbReference>
<dbReference type="InterPro" id="IPR036641">
    <property type="entry name" value="HPT_dom_sf"/>
</dbReference>
<dbReference type="InterPro" id="IPR011006">
    <property type="entry name" value="CheY-like_superfamily"/>
</dbReference>
<comment type="catalytic activity">
    <reaction evidence="1">
        <text>ATP + protein L-histidine = ADP + protein N-phospho-L-histidine.</text>
        <dbReference type="EC" id="2.7.13.3"/>
    </reaction>
</comment>
<evidence type="ECO:0000256" key="9">
    <source>
        <dbReference type="SAM" id="MobiDB-lite"/>
    </source>
</evidence>
<dbReference type="Pfam" id="PF01584">
    <property type="entry name" value="CheW"/>
    <property type="match status" value="1"/>
</dbReference>
<dbReference type="Proteomes" id="UP000679690">
    <property type="component" value="Unassembled WGS sequence"/>
</dbReference>
<keyword evidence="6" id="KW-0902">Two-component regulatory system</keyword>
<dbReference type="InterPro" id="IPR002545">
    <property type="entry name" value="CheW-lke_dom"/>
</dbReference>
<dbReference type="InterPro" id="IPR036061">
    <property type="entry name" value="CheW-like_dom_sf"/>
</dbReference>
<dbReference type="Pfam" id="PF00072">
    <property type="entry name" value="Response_reg"/>
    <property type="match status" value="1"/>
</dbReference>
<feature type="compositionally biased region" description="Pro residues" evidence="9">
    <location>
        <begin position="109"/>
        <end position="123"/>
    </location>
</feature>
<dbReference type="SUPFAM" id="SSF52172">
    <property type="entry name" value="CheY-like"/>
    <property type="match status" value="1"/>
</dbReference>
<protein>
    <recommendedName>
        <fullName evidence="2">histidine kinase</fullName>
        <ecNumber evidence="2">2.7.13.3</ecNumber>
    </recommendedName>
</protein>
<dbReference type="InterPro" id="IPR001789">
    <property type="entry name" value="Sig_transdc_resp-reg_receiver"/>
</dbReference>
<evidence type="ECO:0000259" key="10">
    <source>
        <dbReference type="PROSITE" id="PS50109"/>
    </source>
</evidence>
<dbReference type="InterPro" id="IPR036890">
    <property type="entry name" value="HATPase_C_sf"/>
</dbReference>
<keyword evidence="5" id="KW-0418">Kinase</keyword>
<evidence type="ECO:0000256" key="4">
    <source>
        <dbReference type="ARBA" id="ARBA00022679"/>
    </source>
</evidence>
<sequence length="686" mass="71710">MAEGKDPLRYFRIEARELVDQISAGVLDLDQGGGPEPVARLLRVAHTLKGAARVVRQKEIADRAHAFEEVLIPYRGVDVPPAADAMRELLRLNDEIAARVAELEDRPKPPVASGPDEPAPAPAPAEVVVNPRAVTADLDELLDAVGETTARMAPLRAGCATLERLHRAAETLADQLRTGRGTTPATARSAAERLAGKLGSAGRRFTDAVDQMQRELDEVRARAESLRLVPAGSMFTAMRRAVRDAADAEGKRVRFEARGAGVRMGAHLLGPVSGAFLHLVRNAVVHGIEPEPQRLSAGKPAEGTVTVEVERRGRHAAFRCLDDGRGFDLDALRDTARDRGLLPSGAGPPDDAGLLDLVLRGGISTSPSVTEVAGRGIGMDAVREVAARLHGDVRVSSTPGAGARVELVIPLALLSMTGLNVESAGMTSTLPLDAVRACVRLSAQDATTAAVTGRIVYDGGAAPFLPLAEALYAGTPVPESTGVGAAVVVKGEAGLFAIGVDRLAGTSALVARPLPDLARASPVVGSVTVDAEGNPRLVLDPDGLAAEVAGGRPAGAGPAAAVAPLPILVVDDSLTTRMLERSILESAGYEVDLAASGEEALEMARARRYGLFLTDIDMPGIDGFTFVERTRADPRLAGVPAILVSSRAGAADRERGRAAGADAYVAKGEFDQERLLGHIRRLVVRS</sequence>
<evidence type="ECO:0000256" key="6">
    <source>
        <dbReference type="ARBA" id="ARBA00023012"/>
    </source>
</evidence>
<comment type="caution">
    <text evidence="13">The sequence shown here is derived from an EMBL/GenBank/DDBJ whole genome shotgun (WGS) entry which is preliminary data.</text>
</comment>
<dbReference type="SUPFAM" id="SSF55874">
    <property type="entry name" value="ATPase domain of HSP90 chaperone/DNA topoisomerase II/histidine kinase"/>
    <property type="match status" value="1"/>
</dbReference>
<dbReference type="InterPro" id="IPR004358">
    <property type="entry name" value="Sig_transdc_His_kin-like_C"/>
</dbReference>
<evidence type="ECO:0000256" key="2">
    <source>
        <dbReference type="ARBA" id="ARBA00012438"/>
    </source>
</evidence>
<dbReference type="CDD" id="cd00088">
    <property type="entry name" value="HPT"/>
    <property type="match status" value="1"/>
</dbReference>
<dbReference type="PROSITE" id="PS50110">
    <property type="entry name" value="RESPONSE_REGULATORY"/>
    <property type="match status" value="1"/>
</dbReference>
<proteinExistence type="predicted"/>
<evidence type="ECO:0000259" key="12">
    <source>
        <dbReference type="PROSITE" id="PS50894"/>
    </source>
</evidence>
<evidence type="ECO:0000313" key="13">
    <source>
        <dbReference type="EMBL" id="MBO3738991.1"/>
    </source>
</evidence>
<evidence type="ECO:0000256" key="5">
    <source>
        <dbReference type="ARBA" id="ARBA00022777"/>
    </source>
</evidence>
<dbReference type="SMART" id="SM00448">
    <property type="entry name" value="REC"/>
    <property type="match status" value="1"/>
</dbReference>
<evidence type="ECO:0000259" key="11">
    <source>
        <dbReference type="PROSITE" id="PS50110"/>
    </source>
</evidence>
<evidence type="ECO:0000256" key="7">
    <source>
        <dbReference type="PROSITE-ProRule" id="PRU00110"/>
    </source>
</evidence>
<dbReference type="InterPro" id="IPR003594">
    <property type="entry name" value="HATPase_dom"/>
</dbReference>
<feature type="modified residue" description="Phosphohistidine" evidence="7">
    <location>
        <position position="46"/>
    </location>
</feature>
<dbReference type="SMART" id="SM00260">
    <property type="entry name" value="CheW"/>
    <property type="match status" value="1"/>
</dbReference>
<dbReference type="EC" id="2.7.13.3" evidence="2"/>
<feature type="domain" description="HPt" evidence="12">
    <location>
        <begin position="1"/>
        <end position="107"/>
    </location>
</feature>
<evidence type="ECO:0000256" key="8">
    <source>
        <dbReference type="PROSITE-ProRule" id="PRU00169"/>
    </source>
</evidence>
<dbReference type="PANTHER" id="PTHR43395">
    <property type="entry name" value="SENSOR HISTIDINE KINASE CHEA"/>
    <property type="match status" value="1"/>
</dbReference>
<dbReference type="InterPro" id="IPR008207">
    <property type="entry name" value="Sig_transdc_His_kin_Hpt_dom"/>
</dbReference>